<comment type="subcellular location">
    <subcellularLocation>
        <location evidence="1">Nucleus</location>
    </subcellularLocation>
</comment>
<feature type="domain" description="HMG box" evidence="6">
    <location>
        <begin position="478"/>
        <end position="544"/>
    </location>
</feature>
<sequence>MGRKRKVEEEEEKVLKREKEEEEVDVAKGKGGSSKKKKKSKDKEAVVEEPPSPPKKSKTPRKSSCKVLKTEMNEESEATQVAKKGVSPTKATKIKSLPIPKEEEENEGEEEGNDGNEEEEEEVVVPPDVDPENLPPVDVLYKLLERMESHLPKEDKVKYDSQVRKLDWEKIAFEGLSASQCQMTWMYIQERIRRFRVLSEMIPDAREWIQHPWTNFYKSRTFNRHPDMPKKPLSVYMFYYSQQMNKILKKNSELSMPEVAKICSEQYAQLSEEKKLKYREKCDEMKLEYNKKLEDFYKFHPEMAPSAKGKKAKPPQPIHSEQVNIQHPQQTQPQTTYVMTSQPVLTIPTAPMTSTPNNIVYDPKYLPKYDRPIYPGAPERPFKPFDLFFKKELETCGSDPSFDRQVFAQKCRKEWKEMKCKKKAKWIKTAFENYRKYEAELREFMEQNPGYVPPTTTHKNFLTIEDQKILDRSMGRPEKPSSSAYSLFSKEMLNNNDIKKYPSKERMAHISELWKTLPETKKESYQSEVNEAMGIYRQMYEDWFNGLNDDERKAESDRNNSKSNRKAAIKEKNNPPQVIQIQAPNQYITLQTQPQMTNVALPTAPVMHAANAPQTPLIMVPKQVDMFDVIKDDILKREPIEPAKSRKQLFIAEWLLSHKKKRVSDAKKVWRSMGKKEKRKAQAKLDPQRQKYIDDYTVFVRGLSKQELEIYTELKQKRDEEEEARLDSDESDSSDSELSSESD</sequence>
<feature type="DNA-binding region" description="HMG box" evidence="4">
    <location>
        <begin position="478"/>
        <end position="544"/>
    </location>
</feature>
<evidence type="ECO:0000256" key="3">
    <source>
        <dbReference type="ARBA" id="ARBA00023242"/>
    </source>
</evidence>
<feature type="region of interest" description="Disordered" evidence="5">
    <location>
        <begin position="717"/>
        <end position="743"/>
    </location>
</feature>
<dbReference type="SUPFAM" id="SSF47095">
    <property type="entry name" value="HMG-box"/>
    <property type="match status" value="3"/>
</dbReference>
<feature type="region of interest" description="Disordered" evidence="5">
    <location>
        <begin position="551"/>
        <end position="578"/>
    </location>
</feature>
<name>A0A0K2UDJ6_LEPSM</name>
<feature type="compositionally biased region" description="Acidic residues" evidence="5">
    <location>
        <begin position="102"/>
        <end position="123"/>
    </location>
</feature>
<dbReference type="GO" id="GO:0005634">
    <property type="term" value="C:nucleus"/>
    <property type="evidence" value="ECO:0007669"/>
    <property type="project" value="UniProtKB-SubCell"/>
</dbReference>
<dbReference type="GO" id="GO:0003677">
    <property type="term" value="F:DNA binding"/>
    <property type="evidence" value="ECO:0007669"/>
    <property type="project" value="UniProtKB-UniRule"/>
</dbReference>
<dbReference type="EMBL" id="HACA01018395">
    <property type="protein sequence ID" value="CDW35756.1"/>
    <property type="molecule type" value="Transcribed_RNA"/>
</dbReference>
<dbReference type="PROSITE" id="PS50118">
    <property type="entry name" value="HMG_BOX_2"/>
    <property type="match status" value="3"/>
</dbReference>
<evidence type="ECO:0000256" key="2">
    <source>
        <dbReference type="ARBA" id="ARBA00023125"/>
    </source>
</evidence>
<dbReference type="PANTHER" id="PTHR46318">
    <property type="entry name" value="UPSTREAM BINDING TRANSCRIPTION FACTOR"/>
    <property type="match status" value="1"/>
</dbReference>
<evidence type="ECO:0000256" key="1">
    <source>
        <dbReference type="ARBA" id="ARBA00004123"/>
    </source>
</evidence>
<reference evidence="7" key="1">
    <citation type="submission" date="2014-05" db="EMBL/GenBank/DDBJ databases">
        <authorList>
            <person name="Chronopoulou M."/>
        </authorList>
    </citation>
    <scope>NUCLEOTIDE SEQUENCE</scope>
    <source>
        <tissue evidence="7">Whole organism</tissue>
    </source>
</reference>
<dbReference type="InterPro" id="IPR036910">
    <property type="entry name" value="HMG_box_dom_sf"/>
</dbReference>
<feature type="domain" description="HMG box" evidence="6">
    <location>
        <begin position="229"/>
        <end position="297"/>
    </location>
</feature>
<feature type="compositionally biased region" description="Basic and acidic residues" evidence="5">
    <location>
        <begin position="551"/>
        <end position="560"/>
    </location>
</feature>
<feature type="domain" description="HMG box" evidence="6">
    <location>
        <begin position="378"/>
        <end position="445"/>
    </location>
</feature>
<evidence type="ECO:0000256" key="5">
    <source>
        <dbReference type="SAM" id="MobiDB-lite"/>
    </source>
</evidence>
<dbReference type="OrthoDB" id="1919336at2759"/>
<dbReference type="InterPro" id="IPR051762">
    <property type="entry name" value="UBF1"/>
</dbReference>
<feature type="region of interest" description="Disordered" evidence="5">
    <location>
        <begin position="1"/>
        <end position="131"/>
    </location>
</feature>
<protein>
    <recommendedName>
        <fullName evidence="6">HMG box domain-containing protein</fullName>
    </recommendedName>
</protein>
<dbReference type="EMBL" id="HACA01018396">
    <property type="protein sequence ID" value="CDW35757.1"/>
    <property type="molecule type" value="Transcribed_RNA"/>
</dbReference>
<feature type="DNA-binding region" description="HMG box" evidence="4">
    <location>
        <begin position="378"/>
        <end position="445"/>
    </location>
</feature>
<feature type="compositionally biased region" description="Basic residues" evidence="5">
    <location>
        <begin position="55"/>
        <end position="64"/>
    </location>
</feature>
<dbReference type="InterPro" id="IPR009071">
    <property type="entry name" value="HMG_box_dom"/>
</dbReference>
<keyword evidence="3 4" id="KW-0539">Nucleus</keyword>
<proteinExistence type="predicted"/>
<organism evidence="7">
    <name type="scientific">Lepeophtheirus salmonis</name>
    <name type="common">Salmon louse</name>
    <name type="synonym">Caligus salmonis</name>
    <dbReference type="NCBI Taxonomy" id="72036"/>
    <lineage>
        <taxon>Eukaryota</taxon>
        <taxon>Metazoa</taxon>
        <taxon>Ecdysozoa</taxon>
        <taxon>Arthropoda</taxon>
        <taxon>Crustacea</taxon>
        <taxon>Multicrustacea</taxon>
        <taxon>Hexanauplia</taxon>
        <taxon>Copepoda</taxon>
        <taxon>Siphonostomatoida</taxon>
        <taxon>Caligidae</taxon>
        <taxon>Lepeophtheirus</taxon>
    </lineage>
</organism>
<dbReference type="Gene3D" id="1.10.30.10">
    <property type="entry name" value="High mobility group box domain"/>
    <property type="match status" value="3"/>
</dbReference>
<evidence type="ECO:0000259" key="6">
    <source>
        <dbReference type="PROSITE" id="PS50118"/>
    </source>
</evidence>
<dbReference type="PANTHER" id="PTHR46318:SF3">
    <property type="entry name" value="UPSTREAM BINDING TRANSCRIPTION FACTOR"/>
    <property type="match status" value="1"/>
</dbReference>
<feature type="DNA-binding region" description="HMG box" evidence="4">
    <location>
        <begin position="229"/>
        <end position="297"/>
    </location>
</feature>
<dbReference type="AlphaFoldDB" id="A0A0K2UDJ6"/>
<dbReference type="Pfam" id="PF00505">
    <property type="entry name" value="HMG_box"/>
    <property type="match status" value="1"/>
</dbReference>
<keyword evidence="2 4" id="KW-0238">DNA-binding</keyword>
<accession>A0A0K2UDJ6</accession>
<evidence type="ECO:0000313" key="7">
    <source>
        <dbReference type="EMBL" id="CDW35756.1"/>
    </source>
</evidence>
<evidence type="ECO:0000256" key="4">
    <source>
        <dbReference type="PROSITE-ProRule" id="PRU00267"/>
    </source>
</evidence>
<dbReference type="SMART" id="SM00398">
    <property type="entry name" value="HMG"/>
    <property type="match status" value="3"/>
</dbReference>
<feature type="compositionally biased region" description="Acidic residues" evidence="5">
    <location>
        <begin position="720"/>
        <end position="743"/>
    </location>
</feature>